<proteinExistence type="predicted"/>
<dbReference type="Proteomes" id="UP000320672">
    <property type="component" value="Chromosome"/>
</dbReference>
<dbReference type="KEGG" id="rml:FF011L_21740"/>
<protein>
    <submittedName>
        <fullName evidence="2">Uncharacterized protein</fullName>
    </submittedName>
</protein>
<organism evidence="2 3">
    <name type="scientific">Roseimaritima multifibrata</name>
    <dbReference type="NCBI Taxonomy" id="1930274"/>
    <lineage>
        <taxon>Bacteria</taxon>
        <taxon>Pseudomonadati</taxon>
        <taxon>Planctomycetota</taxon>
        <taxon>Planctomycetia</taxon>
        <taxon>Pirellulales</taxon>
        <taxon>Pirellulaceae</taxon>
        <taxon>Roseimaritima</taxon>
    </lineage>
</organism>
<accession>A0A517MEU3</accession>
<keyword evidence="1" id="KW-0812">Transmembrane</keyword>
<keyword evidence="3" id="KW-1185">Reference proteome</keyword>
<evidence type="ECO:0000313" key="3">
    <source>
        <dbReference type="Proteomes" id="UP000320672"/>
    </source>
</evidence>
<dbReference type="RefSeq" id="WP_145351579.1">
    <property type="nucleotide sequence ID" value="NZ_CP036262.1"/>
</dbReference>
<keyword evidence="1" id="KW-1133">Transmembrane helix</keyword>
<dbReference type="OrthoDB" id="265202at2"/>
<evidence type="ECO:0000256" key="1">
    <source>
        <dbReference type="SAM" id="Phobius"/>
    </source>
</evidence>
<feature type="transmembrane region" description="Helical" evidence="1">
    <location>
        <begin position="66"/>
        <end position="87"/>
    </location>
</feature>
<evidence type="ECO:0000313" key="2">
    <source>
        <dbReference type="EMBL" id="QDS93404.1"/>
    </source>
</evidence>
<reference evidence="2 3" key="1">
    <citation type="submission" date="2019-02" db="EMBL/GenBank/DDBJ databases">
        <title>Deep-cultivation of Planctomycetes and their phenomic and genomic characterization uncovers novel biology.</title>
        <authorList>
            <person name="Wiegand S."/>
            <person name="Jogler M."/>
            <person name="Boedeker C."/>
            <person name="Pinto D."/>
            <person name="Vollmers J."/>
            <person name="Rivas-Marin E."/>
            <person name="Kohn T."/>
            <person name="Peeters S.H."/>
            <person name="Heuer A."/>
            <person name="Rast P."/>
            <person name="Oberbeckmann S."/>
            <person name="Bunk B."/>
            <person name="Jeske O."/>
            <person name="Meyerdierks A."/>
            <person name="Storesund J.E."/>
            <person name="Kallscheuer N."/>
            <person name="Luecker S."/>
            <person name="Lage O.M."/>
            <person name="Pohl T."/>
            <person name="Merkel B.J."/>
            <person name="Hornburger P."/>
            <person name="Mueller R.-W."/>
            <person name="Bruemmer F."/>
            <person name="Labrenz M."/>
            <person name="Spormann A.M."/>
            <person name="Op den Camp H."/>
            <person name="Overmann J."/>
            <person name="Amann R."/>
            <person name="Jetten M.S.M."/>
            <person name="Mascher T."/>
            <person name="Medema M.H."/>
            <person name="Devos D.P."/>
            <person name="Kaster A.-K."/>
            <person name="Ovreas L."/>
            <person name="Rohde M."/>
            <person name="Galperin M.Y."/>
            <person name="Jogler C."/>
        </authorList>
    </citation>
    <scope>NUCLEOTIDE SEQUENCE [LARGE SCALE GENOMIC DNA]</scope>
    <source>
        <strain evidence="2 3">FF011L</strain>
    </source>
</reference>
<dbReference type="AlphaFoldDB" id="A0A517MEU3"/>
<gene>
    <name evidence="2" type="ORF">FF011L_21740</name>
</gene>
<keyword evidence="1" id="KW-0472">Membrane</keyword>
<dbReference type="EMBL" id="CP036262">
    <property type="protein sequence ID" value="QDS93404.1"/>
    <property type="molecule type" value="Genomic_DNA"/>
</dbReference>
<name>A0A517MEU3_9BACT</name>
<sequence>MNKTINTSAPMTAGVVARLSDPQGVGRCEPGVQDRATFVMSTAFSYRGTVARGAGRQRHGVTIVEVLFAIGVILIGLVGVVAIIPVAGRDAGEALRIDAANRIASGVMDELVARDLKSMTGLVYWDNDPLADDYSVSGQVLGTGSVNDVVSLTSPGMRSVSALLEGPTLSISGTATRLKGLDSPGFAYKFQSSGSTPGYRTTRMASFCLDPDFLSKNDPSTSTLGTTRNAYQISRFPYYSEWYSPLTSPTASIDTSSLGLPHPRMFRITASGTGGFTPSLIADVLTHVDSSMMAYRPEDKSLQPSQVLNNLDAAGTTAGSRRTGGRYTWLATISPPIDGSLSYNVTVVVIESRGGTTDIAGAGGTADTNPTSERVLWVTNGISFGSTAQVTVYGSNAIDDSIRAGEWVMLSQQAYNSSGTPSGTMPAVHRWFRVQRVTEVEKGPFGTGDNILPYTSLTDVWRRDVVLEGPSWQFGSVNNGTVTPAALAVADDSYMTVIDGAVSIREATIVIDP</sequence>